<protein>
    <submittedName>
        <fullName evidence="1">Uncharacterized protein</fullName>
    </submittedName>
</protein>
<accession>A0ABV2BYJ8</accession>
<sequence>MLRFLIKFLLLVIVLGAITLLTAQWKLEKDIRSFADVISPYADFRYESARIGMSGEVKISSISLYIDSLSSTVEIGEIIFQAGNLFDLAFFESDIRQNKLPQKAHIFISNVLIPFTPALMNVFESDANPTTIDILDAAYCGDIDHLGMNEFEAMGYDYLAFSSKDFYMLDKYSGSAILNGHAEIEEFLNISYQINIAGVLNWVQSVQDNALGVTSEVVAPRLSLFDLRIKDAGFFEKKAQYCAKQQQVTVDEYYQGHVNKVSELFSEAGMTLSDSLKSGYTHLIKPQSTFHWFLQPEEEFNWHKIADYKLDEVIDKTGLKVSVNNQPVEEFVENWSSQKFANIAEIELLKLAQKDPEKSSRYNIITVTYSFQPVSVRQAGQYIDYRAKLLRDDNTLYEGRLNKVSAKTIWISVREKSGEVIIPVDRVRVKRLEVYKKDPEPQIQ</sequence>
<name>A0ABV2BYJ8_9GAMM</name>
<reference evidence="1 2" key="1">
    <citation type="submission" date="2024-06" db="EMBL/GenBank/DDBJ databases">
        <authorList>
            <person name="Li F."/>
        </authorList>
    </citation>
    <scope>NUCLEOTIDE SEQUENCE [LARGE SCALE GENOMIC DNA]</scope>
    <source>
        <strain evidence="1 2">GXAS 311</strain>
    </source>
</reference>
<comment type="caution">
    <text evidence="1">The sequence shown here is derived from an EMBL/GenBank/DDBJ whole genome shotgun (WGS) entry which is preliminary data.</text>
</comment>
<evidence type="ECO:0000313" key="2">
    <source>
        <dbReference type="Proteomes" id="UP001548189"/>
    </source>
</evidence>
<proteinExistence type="predicted"/>
<keyword evidence="2" id="KW-1185">Reference proteome</keyword>
<evidence type="ECO:0000313" key="1">
    <source>
        <dbReference type="EMBL" id="MET1257001.1"/>
    </source>
</evidence>
<organism evidence="1 2">
    <name type="scientific">Aliikangiella maris</name>
    <dbReference type="NCBI Taxonomy" id="3162458"/>
    <lineage>
        <taxon>Bacteria</taxon>
        <taxon>Pseudomonadati</taxon>
        <taxon>Pseudomonadota</taxon>
        <taxon>Gammaproteobacteria</taxon>
        <taxon>Oceanospirillales</taxon>
        <taxon>Pleioneaceae</taxon>
        <taxon>Aliikangiella</taxon>
    </lineage>
</organism>
<dbReference type="EMBL" id="JBEVCJ010000032">
    <property type="protein sequence ID" value="MET1257001.1"/>
    <property type="molecule type" value="Genomic_DNA"/>
</dbReference>
<dbReference type="Proteomes" id="UP001548189">
    <property type="component" value="Unassembled WGS sequence"/>
</dbReference>
<gene>
    <name evidence="1" type="ORF">ABVT43_17795</name>
</gene>